<name>A0A7R9JUR0_TIMGE</name>
<feature type="region of interest" description="Disordered" evidence="8">
    <location>
        <begin position="1"/>
        <end position="22"/>
    </location>
</feature>
<evidence type="ECO:0000256" key="3">
    <source>
        <dbReference type="ARBA" id="ARBA00022692"/>
    </source>
</evidence>
<comment type="subcellular location">
    <subcellularLocation>
        <location evidence="7">Mitochondrion inner membrane</location>
    </subcellularLocation>
    <subcellularLocation>
        <location evidence="1">Mitochondrion membrane</location>
    </subcellularLocation>
</comment>
<dbReference type="Pfam" id="PF09769">
    <property type="entry name" value="ApoO"/>
    <property type="match status" value="1"/>
</dbReference>
<keyword evidence="5 7" id="KW-0496">Mitochondrion</keyword>
<dbReference type="EMBL" id="OE840209">
    <property type="protein sequence ID" value="CAD7589844.1"/>
    <property type="molecule type" value="Genomic_DNA"/>
</dbReference>
<proteinExistence type="inferred from homology"/>
<accession>A0A7R9JUR0</accession>
<keyword evidence="4" id="KW-1133">Transmembrane helix</keyword>
<comment type="similarity">
    <text evidence="2">Belongs to the apolipoprotein O/MICOS complex subunit Mic27 family.</text>
</comment>
<keyword evidence="3" id="KW-0812">Transmembrane</keyword>
<evidence type="ECO:0000256" key="2">
    <source>
        <dbReference type="ARBA" id="ARBA00010904"/>
    </source>
</evidence>
<gene>
    <name evidence="9" type="ORF">TGEB3V08_LOCUS3747</name>
</gene>
<comment type="subunit">
    <text evidence="7">Component of the mitochondrial contact site and cristae organizing system (MICOS) complex.</text>
</comment>
<evidence type="ECO:0000256" key="8">
    <source>
        <dbReference type="SAM" id="MobiDB-lite"/>
    </source>
</evidence>
<dbReference type="AlphaFoldDB" id="A0A7R9JUR0"/>
<sequence>MCAATVITASPPDKLPASTDAKKEHCDVREEKILDESSPLLETIRKVRKEIWSYYDVYKGYRQRVTDFVETGIAHTESTRHFLQEEENLLPRVGAITLGVLTGFVLGLRGGRFKRLTYSTLGGLTMASICYPREANEVTQEAIVQAKKYFTIGYNFAYGVTPEDLKPALPAPPPGPTQPTSTAVPDHLVKVPNHLGQPEPDGSCGRSLDQIGDTLSDSAKPQNHGPGADQSIAADKDLYTTRS</sequence>
<dbReference type="GO" id="GO:0061617">
    <property type="term" value="C:MICOS complex"/>
    <property type="evidence" value="ECO:0007669"/>
    <property type="project" value="UniProtKB-UniRule"/>
</dbReference>
<protein>
    <recommendedName>
        <fullName evidence="7">MICOS complex subunit</fullName>
    </recommendedName>
</protein>
<evidence type="ECO:0000256" key="6">
    <source>
        <dbReference type="ARBA" id="ARBA00023136"/>
    </source>
</evidence>
<keyword evidence="6" id="KW-0472">Membrane</keyword>
<evidence type="ECO:0000256" key="1">
    <source>
        <dbReference type="ARBA" id="ARBA00004325"/>
    </source>
</evidence>
<comment type="function">
    <text evidence="7">Component of the MICOS complex, a large protein complex of the mitochondrial inner membrane that plays crucial roles in the maintenance of crista junctions, inner membrane architecture, and formation of contact sites to the outer membrane.</text>
</comment>
<feature type="region of interest" description="Disordered" evidence="8">
    <location>
        <begin position="167"/>
        <end position="243"/>
    </location>
</feature>
<evidence type="ECO:0000256" key="5">
    <source>
        <dbReference type="ARBA" id="ARBA00023128"/>
    </source>
</evidence>
<dbReference type="GO" id="GO:0042407">
    <property type="term" value="P:cristae formation"/>
    <property type="evidence" value="ECO:0007669"/>
    <property type="project" value="InterPro"/>
</dbReference>
<evidence type="ECO:0000256" key="4">
    <source>
        <dbReference type="ARBA" id="ARBA00022989"/>
    </source>
</evidence>
<reference evidence="9" key="1">
    <citation type="submission" date="2020-11" db="EMBL/GenBank/DDBJ databases">
        <authorList>
            <person name="Tran Van P."/>
        </authorList>
    </citation>
    <scope>NUCLEOTIDE SEQUENCE</scope>
</reference>
<dbReference type="InterPro" id="IPR019166">
    <property type="entry name" value="MIC26/MIC27"/>
</dbReference>
<organism evidence="9">
    <name type="scientific">Timema genevievae</name>
    <name type="common">Walking stick</name>
    <dbReference type="NCBI Taxonomy" id="629358"/>
    <lineage>
        <taxon>Eukaryota</taxon>
        <taxon>Metazoa</taxon>
        <taxon>Ecdysozoa</taxon>
        <taxon>Arthropoda</taxon>
        <taxon>Hexapoda</taxon>
        <taxon>Insecta</taxon>
        <taxon>Pterygota</taxon>
        <taxon>Neoptera</taxon>
        <taxon>Polyneoptera</taxon>
        <taxon>Phasmatodea</taxon>
        <taxon>Timematodea</taxon>
        <taxon>Timematoidea</taxon>
        <taxon>Timematidae</taxon>
        <taxon>Timema</taxon>
    </lineage>
</organism>
<dbReference type="PANTHER" id="PTHR14564">
    <property type="entry name" value="MICOS COMPLEX SUBUNIT MIC26 / MIC27 FAMILY MEMBER"/>
    <property type="match status" value="1"/>
</dbReference>
<evidence type="ECO:0000256" key="7">
    <source>
        <dbReference type="RuleBase" id="RU363021"/>
    </source>
</evidence>
<dbReference type="InterPro" id="IPR033182">
    <property type="entry name" value="MIC26/MIC27_animal"/>
</dbReference>
<evidence type="ECO:0000313" key="9">
    <source>
        <dbReference type="EMBL" id="CAD7589844.1"/>
    </source>
</evidence>
<keyword evidence="7" id="KW-0999">Mitochondrion inner membrane</keyword>
<feature type="compositionally biased region" description="Basic and acidic residues" evidence="8">
    <location>
        <begin position="234"/>
        <end position="243"/>
    </location>
</feature>